<evidence type="ECO:0000313" key="2">
    <source>
        <dbReference type="EMBL" id="SPO03474.1"/>
    </source>
</evidence>
<dbReference type="Proteomes" id="UP001187682">
    <property type="component" value="Unassembled WGS sequence"/>
</dbReference>
<keyword evidence="1" id="KW-0812">Transmembrane</keyword>
<gene>
    <name evidence="2" type="ORF">DNG_06157</name>
</gene>
<name>A0AAE8N151_9PEZI</name>
<dbReference type="EMBL" id="ONZQ02000008">
    <property type="protein sequence ID" value="SPO03474.1"/>
    <property type="molecule type" value="Genomic_DNA"/>
</dbReference>
<dbReference type="AlphaFoldDB" id="A0AAE8N151"/>
<sequence length="146" mass="16276">MASVAAEATYINPRVAENQTPIQEVELRPDPWVHQAIWILPDLLTMLSVINSSQLPSYISVDEYAGGLLRHSYLAAWGMFANNCDNGDEKTYTAMPAEARLVADVSFARVFTWLGLYLLMTVCGALTMLKTLRGVDLRPPEKMVKE</sequence>
<keyword evidence="1" id="KW-0472">Membrane</keyword>
<proteinExistence type="predicted"/>
<evidence type="ECO:0000313" key="3">
    <source>
        <dbReference type="Proteomes" id="UP001187682"/>
    </source>
</evidence>
<evidence type="ECO:0000256" key="1">
    <source>
        <dbReference type="SAM" id="Phobius"/>
    </source>
</evidence>
<protein>
    <recommendedName>
        <fullName evidence="4">Transmembrane protein</fullName>
    </recommendedName>
</protein>
<keyword evidence="3" id="KW-1185">Reference proteome</keyword>
<organism evidence="2 3">
    <name type="scientific">Cephalotrichum gorgonifer</name>
    <dbReference type="NCBI Taxonomy" id="2041049"/>
    <lineage>
        <taxon>Eukaryota</taxon>
        <taxon>Fungi</taxon>
        <taxon>Dikarya</taxon>
        <taxon>Ascomycota</taxon>
        <taxon>Pezizomycotina</taxon>
        <taxon>Sordariomycetes</taxon>
        <taxon>Hypocreomycetidae</taxon>
        <taxon>Microascales</taxon>
        <taxon>Microascaceae</taxon>
        <taxon>Cephalotrichum</taxon>
    </lineage>
</organism>
<reference evidence="2" key="1">
    <citation type="submission" date="2018-03" db="EMBL/GenBank/DDBJ databases">
        <authorList>
            <person name="Guldener U."/>
        </authorList>
    </citation>
    <scope>NUCLEOTIDE SEQUENCE</scope>
</reference>
<feature type="transmembrane region" description="Helical" evidence="1">
    <location>
        <begin position="110"/>
        <end position="129"/>
    </location>
</feature>
<keyword evidence="1" id="KW-1133">Transmembrane helix</keyword>
<accession>A0AAE8N151</accession>
<evidence type="ECO:0008006" key="4">
    <source>
        <dbReference type="Google" id="ProtNLM"/>
    </source>
</evidence>
<comment type="caution">
    <text evidence="2">The sequence shown here is derived from an EMBL/GenBank/DDBJ whole genome shotgun (WGS) entry which is preliminary data.</text>
</comment>